<dbReference type="InterPro" id="IPR021109">
    <property type="entry name" value="Peptidase_aspartic_dom_sf"/>
</dbReference>
<accession>A0A8T2T5H7</accession>
<reference evidence="4" key="1">
    <citation type="submission" date="2021-08" db="EMBL/GenBank/DDBJ databases">
        <title>WGS assembly of Ceratopteris richardii.</title>
        <authorList>
            <person name="Marchant D.B."/>
            <person name="Chen G."/>
            <person name="Jenkins J."/>
            <person name="Shu S."/>
            <person name="Leebens-Mack J."/>
            <person name="Grimwood J."/>
            <person name="Schmutz J."/>
            <person name="Soltis P."/>
            <person name="Soltis D."/>
            <person name="Chen Z.-H."/>
        </authorList>
    </citation>
    <scope>NUCLEOTIDE SEQUENCE</scope>
    <source>
        <strain evidence="4">Whitten #5841</strain>
        <tissue evidence="4">Leaf</tissue>
    </source>
</reference>
<dbReference type="InterPro" id="IPR033121">
    <property type="entry name" value="PEPTIDASE_A1"/>
</dbReference>
<dbReference type="Pfam" id="PF14541">
    <property type="entry name" value="TAXi_C"/>
    <property type="match status" value="1"/>
</dbReference>
<dbReference type="OrthoDB" id="1882431at2759"/>
<evidence type="ECO:0000313" key="4">
    <source>
        <dbReference type="EMBL" id="KAH7405284.1"/>
    </source>
</evidence>
<dbReference type="PROSITE" id="PS51767">
    <property type="entry name" value="PEPTIDASE_A1"/>
    <property type="match status" value="1"/>
</dbReference>
<dbReference type="SUPFAM" id="SSF50630">
    <property type="entry name" value="Acid proteases"/>
    <property type="match status" value="1"/>
</dbReference>
<evidence type="ECO:0000259" key="3">
    <source>
        <dbReference type="PROSITE" id="PS51767"/>
    </source>
</evidence>
<gene>
    <name evidence="4" type="ORF">KP509_15G063700</name>
</gene>
<comment type="similarity">
    <text evidence="1">Belongs to the peptidase A1 family.</text>
</comment>
<evidence type="ECO:0000256" key="1">
    <source>
        <dbReference type="ARBA" id="ARBA00007447"/>
    </source>
</evidence>
<dbReference type="OMA" id="FITTIYQ"/>
<organism evidence="4 5">
    <name type="scientific">Ceratopteris richardii</name>
    <name type="common">Triangle waterfern</name>
    <dbReference type="NCBI Taxonomy" id="49495"/>
    <lineage>
        <taxon>Eukaryota</taxon>
        <taxon>Viridiplantae</taxon>
        <taxon>Streptophyta</taxon>
        <taxon>Embryophyta</taxon>
        <taxon>Tracheophyta</taxon>
        <taxon>Polypodiopsida</taxon>
        <taxon>Polypodiidae</taxon>
        <taxon>Polypodiales</taxon>
        <taxon>Pteridineae</taxon>
        <taxon>Pteridaceae</taxon>
        <taxon>Parkerioideae</taxon>
        <taxon>Ceratopteris</taxon>
    </lineage>
</organism>
<feature type="chain" id="PRO_5035751856" description="Peptidase A1 domain-containing protein" evidence="2">
    <location>
        <begin position="20"/>
        <end position="449"/>
    </location>
</feature>
<dbReference type="GO" id="GO:0006508">
    <property type="term" value="P:proteolysis"/>
    <property type="evidence" value="ECO:0007669"/>
    <property type="project" value="InterPro"/>
</dbReference>
<dbReference type="InterPro" id="IPR032799">
    <property type="entry name" value="TAXi_C"/>
</dbReference>
<dbReference type="EMBL" id="CM035420">
    <property type="protein sequence ID" value="KAH7405284.1"/>
    <property type="molecule type" value="Genomic_DNA"/>
</dbReference>
<evidence type="ECO:0000256" key="2">
    <source>
        <dbReference type="SAM" id="SignalP"/>
    </source>
</evidence>
<dbReference type="PANTHER" id="PTHR47965:SF63">
    <property type="entry name" value="OS01G0937200 PROTEIN"/>
    <property type="match status" value="1"/>
</dbReference>
<dbReference type="Proteomes" id="UP000825935">
    <property type="component" value="Chromosome 15"/>
</dbReference>
<evidence type="ECO:0000313" key="5">
    <source>
        <dbReference type="Proteomes" id="UP000825935"/>
    </source>
</evidence>
<feature type="signal peptide" evidence="2">
    <location>
        <begin position="1"/>
        <end position="19"/>
    </location>
</feature>
<dbReference type="InterPro" id="IPR032861">
    <property type="entry name" value="TAXi_N"/>
</dbReference>
<keyword evidence="2" id="KW-0732">Signal</keyword>
<protein>
    <recommendedName>
        <fullName evidence="3">Peptidase A1 domain-containing protein</fullName>
    </recommendedName>
</protein>
<dbReference type="AlphaFoldDB" id="A0A8T2T5H7"/>
<dbReference type="InterPro" id="IPR001461">
    <property type="entry name" value="Aspartic_peptidase_A1"/>
</dbReference>
<name>A0A8T2T5H7_CERRI</name>
<proteinExistence type="inferred from homology"/>
<dbReference type="Gene3D" id="2.40.70.10">
    <property type="entry name" value="Acid Proteases"/>
    <property type="match status" value="2"/>
</dbReference>
<sequence>MAAFLFFLVCSLLISQMPCTQPAAAPTALVAPIQLDAATSLYTMKLVPPSPSGNSPLMLDLDNSNLWRDCVDPRPYSSPTFKPLLCNDTAACASAFSCTSNICGSAGCYDTCNEVGLAFPACSNYTCSTWASITAIKNTMNTAVWWDTIALPSTDGRQALSKVTIPRFAFVCTDNTLLKAGEGKLPRGVVGTAGISRGAIALPSQISSKIPTIARKFAYCLPSTASSSGPIFFGDGPYVFQPGIDVSGLLRYTPLISFSKQADSYFIQVKSISVAGVSLPINQSMLTIRHDKPSRSYVGGTRFSSSVPYTQLAPSIYTVLASAFKKAAIASGIKPVTPVSPFDLCFDASTAYQTRVGYNVPLIEIALEGKGKSKTEVWQITGVNSVVSVNDRVFCLAFRTTDEYEERSIIIGTHQQQNGFFQFDLAAKRLGFISTLLSMRTTCTAFKFT</sequence>
<feature type="domain" description="Peptidase A1" evidence="3">
    <location>
        <begin position="42"/>
        <end position="433"/>
    </location>
</feature>
<dbReference type="Pfam" id="PF14543">
    <property type="entry name" value="TAXi_N"/>
    <property type="match status" value="1"/>
</dbReference>
<comment type="caution">
    <text evidence="4">The sequence shown here is derived from an EMBL/GenBank/DDBJ whole genome shotgun (WGS) entry which is preliminary data.</text>
</comment>
<dbReference type="GO" id="GO:0004190">
    <property type="term" value="F:aspartic-type endopeptidase activity"/>
    <property type="evidence" value="ECO:0007669"/>
    <property type="project" value="InterPro"/>
</dbReference>
<dbReference type="PANTHER" id="PTHR47965">
    <property type="entry name" value="ASPARTYL PROTEASE-RELATED"/>
    <property type="match status" value="1"/>
</dbReference>
<keyword evidence="5" id="KW-1185">Reference proteome</keyword>